<dbReference type="PANTHER" id="PTHR33116:SF82">
    <property type="entry name" value="RNASE H FAMILY PROTEIN"/>
    <property type="match status" value="1"/>
</dbReference>
<keyword evidence="2" id="KW-1185">Reference proteome</keyword>
<name>A0AAD7VDC9_QUISA</name>
<dbReference type="Proteomes" id="UP001163823">
    <property type="component" value="Chromosome 4"/>
</dbReference>
<proteinExistence type="predicted"/>
<dbReference type="AlphaFoldDB" id="A0AAD7VDC9"/>
<dbReference type="KEGG" id="qsa:O6P43_009698"/>
<organism evidence="1 2">
    <name type="scientific">Quillaja saponaria</name>
    <name type="common">Soap bark tree</name>
    <dbReference type="NCBI Taxonomy" id="32244"/>
    <lineage>
        <taxon>Eukaryota</taxon>
        <taxon>Viridiplantae</taxon>
        <taxon>Streptophyta</taxon>
        <taxon>Embryophyta</taxon>
        <taxon>Tracheophyta</taxon>
        <taxon>Spermatophyta</taxon>
        <taxon>Magnoliopsida</taxon>
        <taxon>eudicotyledons</taxon>
        <taxon>Gunneridae</taxon>
        <taxon>Pentapetalae</taxon>
        <taxon>rosids</taxon>
        <taxon>fabids</taxon>
        <taxon>Fabales</taxon>
        <taxon>Quillajaceae</taxon>
        <taxon>Quillaja</taxon>
    </lineage>
</organism>
<evidence type="ECO:0000313" key="1">
    <source>
        <dbReference type="EMBL" id="KAJ7971707.1"/>
    </source>
</evidence>
<reference evidence="1" key="1">
    <citation type="journal article" date="2023" name="Science">
        <title>Elucidation of the pathway for biosynthesis of saponin adjuvants from the soapbark tree.</title>
        <authorList>
            <person name="Reed J."/>
            <person name="Orme A."/>
            <person name="El-Demerdash A."/>
            <person name="Owen C."/>
            <person name="Martin L.B.B."/>
            <person name="Misra R.C."/>
            <person name="Kikuchi S."/>
            <person name="Rejzek M."/>
            <person name="Martin A.C."/>
            <person name="Harkess A."/>
            <person name="Leebens-Mack J."/>
            <person name="Louveau T."/>
            <person name="Stephenson M.J."/>
            <person name="Osbourn A."/>
        </authorList>
    </citation>
    <scope>NUCLEOTIDE SEQUENCE</scope>
    <source>
        <strain evidence="1">S10</strain>
    </source>
</reference>
<sequence>MPLYLLSAWDPPKAVITKIERALANFFWGQKDDKRKFHWCSWSAICLPIIEEGGLGIRSSSDVCITFSMKLWFNIQKGLSLWARFMFGKYCKTRHPIISQPGSYSPMWRRLAPCHMLAESFLFWIVGKGHVSLWYDNWCDLDPLYLLMDEIPSQCSDWRVEDFFVLIK</sequence>
<comment type="caution">
    <text evidence="1">The sequence shown here is derived from an EMBL/GenBank/DDBJ whole genome shotgun (WGS) entry which is preliminary data.</text>
</comment>
<dbReference type="EMBL" id="JARAOO010000004">
    <property type="protein sequence ID" value="KAJ7971707.1"/>
    <property type="molecule type" value="Genomic_DNA"/>
</dbReference>
<protein>
    <submittedName>
        <fullName evidence="1">Ribonuclease H protein</fullName>
    </submittedName>
</protein>
<accession>A0AAD7VDC9</accession>
<evidence type="ECO:0000313" key="2">
    <source>
        <dbReference type="Proteomes" id="UP001163823"/>
    </source>
</evidence>
<gene>
    <name evidence="1" type="ORF">O6P43_009698</name>
</gene>
<dbReference type="PANTHER" id="PTHR33116">
    <property type="entry name" value="REVERSE TRANSCRIPTASE ZINC-BINDING DOMAIN-CONTAINING PROTEIN-RELATED-RELATED"/>
    <property type="match status" value="1"/>
</dbReference>